<evidence type="ECO:0000256" key="4">
    <source>
        <dbReference type="ARBA" id="ARBA00023163"/>
    </source>
</evidence>
<protein>
    <submittedName>
        <fullName evidence="6">Transcriptional regulator</fullName>
    </submittedName>
</protein>
<dbReference type="InterPro" id="IPR036390">
    <property type="entry name" value="WH_DNA-bd_sf"/>
</dbReference>
<organism evidence="6 7">
    <name type="scientific">Paraferrimonas haliotis</name>
    <dbReference type="NCBI Taxonomy" id="2013866"/>
    <lineage>
        <taxon>Bacteria</taxon>
        <taxon>Pseudomonadati</taxon>
        <taxon>Pseudomonadota</taxon>
        <taxon>Gammaproteobacteria</taxon>
        <taxon>Alteromonadales</taxon>
        <taxon>Ferrimonadaceae</taxon>
        <taxon>Paraferrimonas</taxon>
    </lineage>
</organism>
<dbReference type="EMBL" id="BSPO01000003">
    <property type="protein sequence ID" value="GLS84091.1"/>
    <property type="molecule type" value="Genomic_DNA"/>
</dbReference>
<comment type="similarity">
    <text evidence="1">Belongs to the LysR transcriptional regulatory family.</text>
</comment>
<dbReference type="PANTHER" id="PTHR30126">
    <property type="entry name" value="HTH-TYPE TRANSCRIPTIONAL REGULATOR"/>
    <property type="match status" value="1"/>
</dbReference>
<evidence type="ECO:0000313" key="6">
    <source>
        <dbReference type="EMBL" id="GLS84091.1"/>
    </source>
</evidence>
<dbReference type="FunFam" id="1.10.10.10:FF:000001">
    <property type="entry name" value="LysR family transcriptional regulator"/>
    <property type="match status" value="1"/>
</dbReference>
<evidence type="ECO:0000256" key="1">
    <source>
        <dbReference type="ARBA" id="ARBA00009437"/>
    </source>
</evidence>
<comment type="caution">
    <text evidence="6">The sequence shown here is derived from an EMBL/GenBank/DDBJ whole genome shotgun (WGS) entry which is preliminary data.</text>
</comment>
<dbReference type="AlphaFoldDB" id="A0AA37TTC2"/>
<dbReference type="GO" id="GO:0000976">
    <property type="term" value="F:transcription cis-regulatory region binding"/>
    <property type="evidence" value="ECO:0007669"/>
    <property type="project" value="TreeGrafter"/>
</dbReference>
<evidence type="ECO:0000259" key="5">
    <source>
        <dbReference type="PROSITE" id="PS50931"/>
    </source>
</evidence>
<name>A0AA37TTC2_9GAMM</name>
<dbReference type="SUPFAM" id="SSF46785">
    <property type="entry name" value="Winged helix' DNA-binding domain"/>
    <property type="match status" value="1"/>
</dbReference>
<dbReference type="InterPro" id="IPR000847">
    <property type="entry name" value="LysR_HTH_N"/>
</dbReference>
<reference evidence="6 7" key="1">
    <citation type="journal article" date="2014" name="Int. J. Syst. Evol. Microbiol.">
        <title>Complete genome sequence of Corynebacterium casei LMG S-19264T (=DSM 44701T), isolated from a smear-ripened cheese.</title>
        <authorList>
            <consortium name="US DOE Joint Genome Institute (JGI-PGF)"/>
            <person name="Walter F."/>
            <person name="Albersmeier A."/>
            <person name="Kalinowski J."/>
            <person name="Ruckert C."/>
        </authorList>
    </citation>
    <scope>NUCLEOTIDE SEQUENCE [LARGE SCALE GENOMIC DNA]</scope>
    <source>
        <strain evidence="6 7">NBRC 112785</strain>
    </source>
</reference>
<dbReference type="GO" id="GO:0003700">
    <property type="term" value="F:DNA-binding transcription factor activity"/>
    <property type="evidence" value="ECO:0007669"/>
    <property type="project" value="InterPro"/>
</dbReference>
<evidence type="ECO:0000256" key="2">
    <source>
        <dbReference type="ARBA" id="ARBA00023015"/>
    </source>
</evidence>
<dbReference type="Gene3D" id="1.10.10.10">
    <property type="entry name" value="Winged helix-like DNA-binding domain superfamily/Winged helix DNA-binding domain"/>
    <property type="match status" value="1"/>
</dbReference>
<gene>
    <name evidence="6" type="ORF">GCM10007894_20680</name>
</gene>
<accession>A0AA37TTC2</accession>
<feature type="domain" description="HTH lysR-type" evidence="5">
    <location>
        <begin position="1"/>
        <end position="60"/>
    </location>
</feature>
<dbReference type="Pfam" id="PF00126">
    <property type="entry name" value="HTH_1"/>
    <property type="match status" value="1"/>
</dbReference>
<dbReference type="Gene3D" id="3.40.190.290">
    <property type="match status" value="1"/>
</dbReference>
<keyword evidence="2" id="KW-0805">Transcription regulation</keyword>
<dbReference type="Pfam" id="PF03466">
    <property type="entry name" value="LysR_substrate"/>
    <property type="match status" value="1"/>
</dbReference>
<dbReference type="InterPro" id="IPR036388">
    <property type="entry name" value="WH-like_DNA-bd_sf"/>
</dbReference>
<dbReference type="PANTHER" id="PTHR30126:SF22">
    <property type="entry name" value="HTH-TYPE TRANSCRIPTIONAL REGULATOR YHAJ-RELATED"/>
    <property type="match status" value="1"/>
</dbReference>
<dbReference type="CDD" id="cd05466">
    <property type="entry name" value="PBP2_LTTR_substrate"/>
    <property type="match status" value="1"/>
</dbReference>
<dbReference type="InterPro" id="IPR005119">
    <property type="entry name" value="LysR_subst-bd"/>
</dbReference>
<dbReference type="Proteomes" id="UP001157439">
    <property type="component" value="Unassembled WGS sequence"/>
</dbReference>
<dbReference type="RefSeq" id="WP_095498423.1">
    <property type="nucleotide sequence ID" value="NZ_BSPO01000003.1"/>
</dbReference>
<sequence>MSATIEQLQAFVATVDKGSFKQAALRLGKHNTTISGLVASLEAELGLSLFERKPRSLELTAQGKDMYHYAVAVLRESDQLLMKADSLLAGEPSRFVVGLDTALRHPLVMQVIDRLIQKYPSMQFTLLSGDPMLLRSWLLSGQADMCISTNTFQRHHELSSADGFNFEVINVANPQLQLKQQVVKEEKLRGMTQVATLFMKVLGQSDTHNFSNRLIYSNNNHDTLALVKHSLTWAILPAYLCKEALERDEVHKIFITKAEKTRANIWSSAIYWPSSNPLNAPMHDLINGIVTIDDM</sequence>
<evidence type="ECO:0000256" key="3">
    <source>
        <dbReference type="ARBA" id="ARBA00023125"/>
    </source>
</evidence>
<proteinExistence type="inferred from homology"/>
<keyword evidence="4" id="KW-0804">Transcription</keyword>
<dbReference type="PROSITE" id="PS50931">
    <property type="entry name" value="HTH_LYSR"/>
    <property type="match status" value="1"/>
</dbReference>
<dbReference type="SUPFAM" id="SSF53850">
    <property type="entry name" value="Periplasmic binding protein-like II"/>
    <property type="match status" value="1"/>
</dbReference>
<keyword evidence="7" id="KW-1185">Reference proteome</keyword>
<keyword evidence="3" id="KW-0238">DNA-binding</keyword>
<evidence type="ECO:0000313" key="7">
    <source>
        <dbReference type="Proteomes" id="UP001157439"/>
    </source>
</evidence>